<dbReference type="Gene3D" id="3.90.1530.10">
    <property type="entry name" value="Conserved hypothetical protein from pyrococcus furiosus pfu- 392566-001, ParB domain"/>
    <property type="match status" value="1"/>
</dbReference>
<accession>A0AAU8BDX6</accession>
<dbReference type="SUPFAM" id="SSF110849">
    <property type="entry name" value="ParB/Sulfiredoxin"/>
    <property type="match status" value="1"/>
</dbReference>
<dbReference type="Pfam" id="PF02195">
    <property type="entry name" value="ParB_N"/>
    <property type="match status" value="1"/>
</dbReference>
<evidence type="ECO:0000256" key="1">
    <source>
        <dbReference type="SAM" id="MobiDB-lite"/>
    </source>
</evidence>
<feature type="compositionally biased region" description="Basic and acidic residues" evidence="1">
    <location>
        <begin position="173"/>
        <end position="188"/>
    </location>
</feature>
<sequence>MNLYIDLGKSHKKSVSRVDSKPKKKLTAGEKLIIELGLENFKEDLEKAGTVHIPKGAERFSYKTNSDYGVIHIPVNRLKQVYQTDKALNPKKVKENMEKMKANAPLEPVEIGYNYDVHDGHHRWEAAKKLGHTHVPCKVKGSDPDKVKEAKKRYREVWKSEVRDLSEGGISHHINEPDLKKSVEDGKQKQSKQGNLAHILSTNNDVK</sequence>
<reference evidence="3" key="1">
    <citation type="submission" date="2024-05" db="EMBL/GenBank/DDBJ databases">
        <authorList>
            <person name="Herbig A.F."/>
            <person name="Pendergrass E.L."/>
        </authorList>
    </citation>
    <scope>NUCLEOTIDE SEQUENCE</scope>
</reference>
<dbReference type="SMART" id="SM00470">
    <property type="entry name" value="ParB"/>
    <property type="match status" value="1"/>
</dbReference>
<evidence type="ECO:0000259" key="2">
    <source>
        <dbReference type="SMART" id="SM00470"/>
    </source>
</evidence>
<feature type="domain" description="ParB-like N-terminal" evidence="2">
    <location>
        <begin position="71"/>
        <end position="156"/>
    </location>
</feature>
<name>A0AAU8BDX6_9CAUD</name>
<evidence type="ECO:0000313" key="3">
    <source>
        <dbReference type="EMBL" id="XCD09597.1"/>
    </source>
</evidence>
<organism evidence="3">
    <name type="scientific">Bacillus phage Adastra</name>
    <dbReference type="NCBI Taxonomy" id="3143958"/>
    <lineage>
        <taxon>Viruses</taxon>
        <taxon>Duplodnaviria</taxon>
        <taxon>Heunggongvirae</taxon>
        <taxon>Uroviricota</taxon>
        <taxon>Caudoviricetes</taxon>
        <taxon>Herelleviridae</taxon>
        <taxon>Spounavirinae</taxon>
        <taxon>Okubovirus</taxon>
    </lineage>
</organism>
<feature type="region of interest" description="Disordered" evidence="1">
    <location>
        <begin position="165"/>
        <end position="207"/>
    </location>
</feature>
<proteinExistence type="predicted"/>
<gene>
    <name evidence="3" type="ORF">Adastra049</name>
</gene>
<dbReference type="EMBL" id="PP819608">
    <property type="protein sequence ID" value="XCD09597.1"/>
    <property type="molecule type" value="Genomic_DNA"/>
</dbReference>
<protein>
    <submittedName>
        <fullName evidence="3">Nuclease</fullName>
    </submittedName>
</protein>
<dbReference type="InterPro" id="IPR036086">
    <property type="entry name" value="ParB/Sulfiredoxin_sf"/>
</dbReference>
<dbReference type="InterPro" id="IPR003115">
    <property type="entry name" value="ParB_N"/>
</dbReference>